<dbReference type="AlphaFoldDB" id="A0A428NWR8"/>
<evidence type="ECO:0000313" key="8">
    <source>
        <dbReference type="EMBL" id="RSL45212.1"/>
    </source>
</evidence>
<name>A0A428NWR8_9HYPO</name>
<comment type="similarity">
    <text evidence="1">Belongs to the paxM FAD-dependent monooxygenase family.</text>
</comment>
<reference evidence="8 9" key="1">
    <citation type="submission" date="2017-06" db="EMBL/GenBank/DDBJ databases">
        <title>Comparative genomic analysis of Ambrosia Fusariam Clade fungi.</title>
        <authorList>
            <person name="Stajich J.E."/>
            <person name="Carrillo J."/>
            <person name="Kijimoto T."/>
            <person name="Eskalen A."/>
            <person name="O'Donnell K."/>
            <person name="Kasson M."/>
        </authorList>
    </citation>
    <scope>NUCLEOTIDE SEQUENCE [LARGE SCALE GENOMIC DNA]</scope>
    <source>
        <strain evidence="8 9">NRRL62606</strain>
    </source>
</reference>
<keyword evidence="5" id="KW-0503">Monooxygenase</keyword>
<dbReference type="Pfam" id="PF01494">
    <property type="entry name" value="FAD_binding_3"/>
    <property type="match status" value="1"/>
</dbReference>
<evidence type="ECO:0000256" key="2">
    <source>
        <dbReference type="ARBA" id="ARBA00022630"/>
    </source>
</evidence>
<feature type="transmembrane region" description="Helical" evidence="6">
    <location>
        <begin position="21"/>
        <end position="42"/>
    </location>
</feature>
<keyword evidence="2" id="KW-0285">Flavoprotein</keyword>
<evidence type="ECO:0000256" key="3">
    <source>
        <dbReference type="ARBA" id="ARBA00022827"/>
    </source>
</evidence>
<dbReference type="PANTHER" id="PTHR13789:SF309">
    <property type="entry name" value="PUTATIVE (AFU_ORTHOLOGUE AFUA_6G14510)-RELATED"/>
    <property type="match status" value="1"/>
</dbReference>
<dbReference type="Gene3D" id="3.50.50.60">
    <property type="entry name" value="FAD/NAD(P)-binding domain"/>
    <property type="match status" value="1"/>
</dbReference>
<evidence type="ECO:0000256" key="5">
    <source>
        <dbReference type="ARBA" id="ARBA00023033"/>
    </source>
</evidence>
<dbReference type="InterPro" id="IPR002938">
    <property type="entry name" value="FAD-bd"/>
</dbReference>
<dbReference type="GO" id="GO:0071949">
    <property type="term" value="F:FAD binding"/>
    <property type="evidence" value="ECO:0007669"/>
    <property type="project" value="InterPro"/>
</dbReference>
<dbReference type="EMBL" id="NKCL01001019">
    <property type="protein sequence ID" value="RSL45212.1"/>
    <property type="molecule type" value="Genomic_DNA"/>
</dbReference>
<dbReference type="GO" id="GO:0004497">
    <property type="term" value="F:monooxygenase activity"/>
    <property type="evidence" value="ECO:0007669"/>
    <property type="project" value="UniProtKB-KW"/>
</dbReference>
<keyword evidence="3" id="KW-0274">FAD</keyword>
<sequence length="463" mass="51195">MSTAASNSPSLKSDPLREISLRIAVIGAGLVGSFITVALSRLPGVKVVTFEKASKPHEAGAWISLSVTGLKVLTKLIPASEVSAIAYRPPDRGVYVTRHWKTGEVIIKRYSSEDLKDEHIQARTHREPLLKLILKQIPDGIIRYGHKVTGVRVESARASLTIEEDHATRGRSQSPETFDLVVAADGIYSGIRRQFFPDHQVGYKGAVAYRAIFPTSRLAAIRTRLHDDSSLWTNNRGQMVFLSELGLGMYGVVIIQAEESKRAAGLMWEHSIGGEGLDELRQCYAAWDPIVVEVLAVLEDIQAYPLDSGPWLEHLSREGCVAFVGDAAHPTAGAYGAGAAMGFGDGWALARALEESQLALEGSCQYNVHKALDIYEKIRRPFLARVEQQMGLDARNSRYVGEADGEEWVRRYLERNPLNLWLSEHDVELETQKVIMELAFMPNGHTSRERGGEKSISDCVMIH</sequence>
<dbReference type="Proteomes" id="UP000287972">
    <property type="component" value="Unassembled WGS sequence"/>
</dbReference>
<evidence type="ECO:0000313" key="9">
    <source>
        <dbReference type="Proteomes" id="UP000287972"/>
    </source>
</evidence>
<keyword evidence="9" id="KW-1185">Reference proteome</keyword>
<keyword evidence="4" id="KW-0560">Oxidoreductase</keyword>
<dbReference type="PANTHER" id="PTHR13789">
    <property type="entry name" value="MONOOXYGENASE"/>
    <property type="match status" value="1"/>
</dbReference>
<keyword evidence="6" id="KW-0812">Transmembrane</keyword>
<organism evidence="8 9">
    <name type="scientific">Fusarium floridanum</name>
    <dbReference type="NCBI Taxonomy" id="1325733"/>
    <lineage>
        <taxon>Eukaryota</taxon>
        <taxon>Fungi</taxon>
        <taxon>Dikarya</taxon>
        <taxon>Ascomycota</taxon>
        <taxon>Pezizomycotina</taxon>
        <taxon>Sordariomycetes</taxon>
        <taxon>Hypocreomycetidae</taxon>
        <taxon>Hypocreales</taxon>
        <taxon>Nectriaceae</taxon>
        <taxon>Fusarium</taxon>
        <taxon>Fusarium solani species complex</taxon>
    </lineage>
</organism>
<protein>
    <recommendedName>
        <fullName evidence="7">FAD-binding domain-containing protein</fullName>
    </recommendedName>
</protein>
<feature type="domain" description="FAD-binding" evidence="7">
    <location>
        <begin position="23"/>
        <end position="389"/>
    </location>
</feature>
<evidence type="ECO:0000256" key="4">
    <source>
        <dbReference type="ARBA" id="ARBA00023002"/>
    </source>
</evidence>
<evidence type="ECO:0000256" key="6">
    <source>
        <dbReference type="SAM" id="Phobius"/>
    </source>
</evidence>
<proteinExistence type="inferred from homology"/>
<evidence type="ECO:0000256" key="1">
    <source>
        <dbReference type="ARBA" id="ARBA00007992"/>
    </source>
</evidence>
<evidence type="ECO:0000259" key="7">
    <source>
        <dbReference type="Pfam" id="PF01494"/>
    </source>
</evidence>
<dbReference type="InterPro" id="IPR050493">
    <property type="entry name" value="FAD-dep_Monooxygenase_BioMet"/>
</dbReference>
<keyword evidence="6" id="KW-1133">Transmembrane helix</keyword>
<dbReference type="PRINTS" id="PR00420">
    <property type="entry name" value="RNGMNOXGNASE"/>
</dbReference>
<dbReference type="SUPFAM" id="SSF51905">
    <property type="entry name" value="FAD/NAD(P)-binding domain"/>
    <property type="match status" value="1"/>
</dbReference>
<dbReference type="InterPro" id="IPR036188">
    <property type="entry name" value="FAD/NAD-bd_sf"/>
</dbReference>
<comment type="caution">
    <text evidence="8">The sequence shown here is derived from an EMBL/GenBank/DDBJ whole genome shotgun (WGS) entry which is preliminary data.</text>
</comment>
<keyword evidence="6" id="KW-0472">Membrane</keyword>
<accession>A0A428NWR8</accession>
<gene>
    <name evidence="8" type="ORF">CEP51_016118</name>
</gene>